<keyword evidence="2" id="KW-0805">Transcription regulation</keyword>
<dbReference type="InterPro" id="IPR058163">
    <property type="entry name" value="LysR-type_TF_proteobact-type"/>
</dbReference>
<evidence type="ECO:0000256" key="2">
    <source>
        <dbReference type="ARBA" id="ARBA00023015"/>
    </source>
</evidence>
<dbReference type="Pfam" id="PF00126">
    <property type="entry name" value="HTH_1"/>
    <property type="match status" value="1"/>
</dbReference>
<dbReference type="Pfam" id="PF03466">
    <property type="entry name" value="LysR_substrate"/>
    <property type="match status" value="1"/>
</dbReference>
<dbReference type="InterPro" id="IPR000847">
    <property type="entry name" value="LysR_HTH_N"/>
</dbReference>
<dbReference type="PROSITE" id="PS50931">
    <property type="entry name" value="HTH_LYSR"/>
    <property type="match status" value="1"/>
</dbReference>
<dbReference type="InterPro" id="IPR036388">
    <property type="entry name" value="WH-like_DNA-bd_sf"/>
</dbReference>
<accession>A0ABY9Y8M9</accession>
<evidence type="ECO:0000259" key="5">
    <source>
        <dbReference type="PROSITE" id="PS50931"/>
    </source>
</evidence>
<keyword evidence="7" id="KW-1185">Reference proteome</keyword>
<protein>
    <submittedName>
        <fullName evidence="6">LysR family transcriptional regulator</fullName>
    </submittedName>
</protein>
<dbReference type="EMBL" id="CP115543">
    <property type="protein sequence ID" value="WNH47166.1"/>
    <property type="molecule type" value="Genomic_DNA"/>
</dbReference>
<dbReference type="RefSeq" id="WP_311181943.1">
    <property type="nucleotide sequence ID" value="NZ_CP115543.1"/>
</dbReference>
<evidence type="ECO:0000256" key="4">
    <source>
        <dbReference type="ARBA" id="ARBA00023163"/>
    </source>
</evidence>
<name>A0ABY9Y8M9_9GAMM</name>
<gene>
    <name evidence="6" type="ORF">PDM28_10635</name>
</gene>
<dbReference type="PANTHER" id="PTHR30537:SF5">
    <property type="entry name" value="HTH-TYPE TRANSCRIPTIONAL ACTIVATOR TTDR-RELATED"/>
    <property type="match status" value="1"/>
</dbReference>
<evidence type="ECO:0000256" key="1">
    <source>
        <dbReference type="ARBA" id="ARBA00009437"/>
    </source>
</evidence>
<dbReference type="PANTHER" id="PTHR30537">
    <property type="entry name" value="HTH-TYPE TRANSCRIPTIONAL REGULATOR"/>
    <property type="match status" value="1"/>
</dbReference>
<comment type="similarity">
    <text evidence="1">Belongs to the LysR transcriptional regulatory family.</text>
</comment>
<dbReference type="InterPro" id="IPR005119">
    <property type="entry name" value="LysR_subst-bd"/>
</dbReference>
<feature type="domain" description="HTH lysR-type" evidence="5">
    <location>
        <begin position="11"/>
        <end position="68"/>
    </location>
</feature>
<organism evidence="6 7">
    <name type="scientific">Stenotrophomonas aracearum</name>
    <dbReference type="NCBI Taxonomy" id="3003272"/>
    <lineage>
        <taxon>Bacteria</taxon>
        <taxon>Pseudomonadati</taxon>
        <taxon>Pseudomonadota</taxon>
        <taxon>Gammaproteobacteria</taxon>
        <taxon>Lysobacterales</taxon>
        <taxon>Lysobacteraceae</taxon>
        <taxon>Stenotrophomonas</taxon>
    </lineage>
</organism>
<dbReference type="InterPro" id="IPR036390">
    <property type="entry name" value="WH_DNA-bd_sf"/>
</dbReference>
<dbReference type="CDD" id="cd08422">
    <property type="entry name" value="PBP2_CrgA_like"/>
    <property type="match status" value="1"/>
</dbReference>
<evidence type="ECO:0000313" key="6">
    <source>
        <dbReference type="EMBL" id="WNH47166.1"/>
    </source>
</evidence>
<proteinExistence type="inferred from homology"/>
<keyword evidence="4" id="KW-0804">Transcription</keyword>
<dbReference type="SUPFAM" id="SSF53850">
    <property type="entry name" value="Periplasmic binding protein-like II"/>
    <property type="match status" value="1"/>
</dbReference>
<sequence length="316" mass="34503">MTTPSPAAGADRIDLLHTFVRIVESGSLSAAAVQLGTTQPTVSRRLQTLERLFGLHLIQRSTHQMTLTEDGERCYAHARALVDDWDAIQADLRGEVDAPRGRLRVVVPHAFGQAQLLEPMLQFMARHPQVTLEWMLEDSPVDFIADGIDCAIRVGGVDAPQLVAVPLAEVPRIVIAAPSLLGTADPHDPALLPGLPWIALTTFYRERFSLLPADDGPALRVDIQPRLLTDNLFVVRRAAVSGLGAAVVSAWLVADDLREGRLLQLVPGWEAPPLPVHLVYPAARQIPTRLRAFIDSMKASLPYTHGMRSLPLPSRA</sequence>
<dbReference type="SUPFAM" id="SSF46785">
    <property type="entry name" value="Winged helix' DNA-binding domain"/>
    <property type="match status" value="1"/>
</dbReference>
<reference evidence="6 7" key="1">
    <citation type="submission" date="2022-12" db="EMBL/GenBank/DDBJ databases">
        <title>Two new species, Stenotrophomonas aracearum and Stenotrophomonas oahuensis, isolated from Anthurium (Araceae family) in Hawaii.</title>
        <authorList>
            <person name="Chunag S.C."/>
            <person name="Dobhal S."/>
            <person name="Alvarez A."/>
            <person name="Arif M."/>
        </authorList>
    </citation>
    <scope>NUCLEOTIDE SEQUENCE [LARGE SCALE GENOMIC DNA]</scope>
    <source>
        <strain evidence="6 7">A5588</strain>
    </source>
</reference>
<dbReference type="Proteomes" id="UP001305421">
    <property type="component" value="Chromosome"/>
</dbReference>
<evidence type="ECO:0000256" key="3">
    <source>
        <dbReference type="ARBA" id="ARBA00023125"/>
    </source>
</evidence>
<keyword evidence="3" id="KW-0238">DNA-binding</keyword>
<dbReference type="PRINTS" id="PR00039">
    <property type="entry name" value="HTHLYSR"/>
</dbReference>
<dbReference type="Gene3D" id="1.10.10.10">
    <property type="entry name" value="Winged helix-like DNA-binding domain superfamily/Winged helix DNA-binding domain"/>
    <property type="match status" value="1"/>
</dbReference>
<dbReference type="Gene3D" id="3.40.190.290">
    <property type="match status" value="1"/>
</dbReference>
<evidence type="ECO:0000313" key="7">
    <source>
        <dbReference type="Proteomes" id="UP001305421"/>
    </source>
</evidence>